<feature type="region of interest" description="Disordered" evidence="1">
    <location>
        <begin position="21"/>
        <end position="151"/>
    </location>
</feature>
<gene>
    <name evidence="2" type="ORF">C8F04DRAFT_972133</name>
</gene>
<sequence length="228" mass="25047">YSANAWKDYYLDNQERMDIAVGSHKTSTRSSATLSSPTSPSESSSAPPDKSILKKSAPKYRSSLSPAASYSHLPPSGPSKGPRRARKPLPVATSSHLTLSGASRGLRKGRQTINSITAPQPVYSARLPPPNAEIRIPDPPSRSPSPPTEVDGNRYTAEHRFFFLQFISWRLKCDPTLTRRELSTQIPIPFCLLNAGQAPGHTARSWSSYWSTHHDLPDKILASMQKDA</sequence>
<evidence type="ECO:0000313" key="2">
    <source>
        <dbReference type="EMBL" id="KAJ7021933.1"/>
    </source>
</evidence>
<feature type="compositionally biased region" description="Polar residues" evidence="1">
    <location>
        <begin position="92"/>
        <end position="101"/>
    </location>
</feature>
<feature type="non-terminal residue" evidence="2">
    <location>
        <position position="228"/>
    </location>
</feature>
<proteinExistence type="predicted"/>
<accession>A0AAD6S7N7</accession>
<organism evidence="2 3">
    <name type="scientific">Mycena alexandri</name>
    <dbReference type="NCBI Taxonomy" id="1745969"/>
    <lineage>
        <taxon>Eukaryota</taxon>
        <taxon>Fungi</taxon>
        <taxon>Dikarya</taxon>
        <taxon>Basidiomycota</taxon>
        <taxon>Agaricomycotina</taxon>
        <taxon>Agaricomycetes</taxon>
        <taxon>Agaricomycetidae</taxon>
        <taxon>Agaricales</taxon>
        <taxon>Marasmiineae</taxon>
        <taxon>Mycenaceae</taxon>
        <taxon>Mycena</taxon>
    </lineage>
</organism>
<dbReference type="Proteomes" id="UP001218188">
    <property type="component" value="Unassembled WGS sequence"/>
</dbReference>
<feature type="compositionally biased region" description="Low complexity" evidence="1">
    <location>
        <begin position="28"/>
        <end position="48"/>
    </location>
</feature>
<comment type="caution">
    <text evidence="2">The sequence shown here is derived from an EMBL/GenBank/DDBJ whole genome shotgun (WGS) entry which is preliminary data.</text>
</comment>
<reference evidence="2" key="1">
    <citation type="submission" date="2023-03" db="EMBL/GenBank/DDBJ databases">
        <title>Massive genome expansion in bonnet fungi (Mycena s.s.) driven by repeated elements and novel gene families across ecological guilds.</title>
        <authorList>
            <consortium name="Lawrence Berkeley National Laboratory"/>
            <person name="Harder C.B."/>
            <person name="Miyauchi S."/>
            <person name="Viragh M."/>
            <person name="Kuo A."/>
            <person name="Thoen E."/>
            <person name="Andreopoulos B."/>
            <person name="Lu D."/>
            <person name="Skrede I."/>
            <person name="Drula E."/>
            <person name="Henrissat B."/>
            <person name="Morin E."/>
            <person name="Kohler A."/>
            <person name="Barry K."/>
            <person name="LaButti K."/>
            <person name="Morin E."/>
            <person name="Salamov A."/>
            <person name="Lipzen A."/>
            <person name="Mereny Z."/>
            <person name="Hegedus B."/>
            <person name="Baldrian P."/>
            <person name="Stursova M."/>
            <person name="Weitz H."/>
            <person name="Taylor A."/>
            <person name="Grigoriev I.V."/>
            <person name="Nagy L.G."/>
            <person name="Martin F."/>
            <person name="Kauserud H."/>
        </authorList>
    </citation>
    <scope>NUCLEOTIDE SEQUENCE</scope>
    <source>
        <strain evidence="2">CBHHK200</strain>
    </source>
</reference>
<evidence type="ECO:0000313" key="3">
    <source>
        <dbReference type="Proteomes" id="UP001218188"/>
    </source>
</evidence>
<feature type="compositionally biased region" description="Pro residues" evidence="1">
    <location>
        <begin position="127"/>
        <end position="147"/>
    </location>
</feature>
<protein>
    <submittedName>
        <fullName evidence="2">Uncharacterized protein</fullName>
    </submittedName>
</protein>
<keyword evidence="3" id="KW-1185">Reference proteome</keyword>
<evidence type="ECO:0000256" key="1">
    <source>
        <dbReference type="SAM" id="MobiDB-lite"/>
    </source>
</evidence>
<dbReference type="AlphaFoldDB" id="A0AAD6S7N7"/>
<dbReference type="EMBL" id="JARJCM010000220">
    <property type="protein sequence ID" value="KAJ7021933.1"/>
    <property type="molecule type" value="Genomic_DNA"/>
</dbReference>
<name>A0AAD6S7N7_9AGAR</name>